<dbReference type="AlphaFoldDB" id="A0A0G0QIW6"/>
<proteinExistence type="predicted"/>
<organism evidence="1 2">
    <name type="scientific">Candidatus Woesebacteria bacterium GW2011_GWB1_39_12</name>
    <dbReference type="NCBI Taxonomy" id="1618574"/>
    <lineage>
        <taxon>Bacteria</taxon>
        <taxon>Candidatus Woeseibacteriota</taxon>
    </lineage>
</organism>
<dbReference type="STRING" id="1618574.UT24_C0003G0024"/>
<gene>
    <name evidence="1" type="ORF">UT24_C0003G0024</name>
</gene>
<accession>A0A0G0QIW6</accession>
<reference evidence="1 2" key="1">
    <citation type="journal article" date="2015" name="Nature">
        <title>rRNA introns, odd ribosomes, and small enigmatic genomes across a large radiation of phyla.</title>
        <authorList>
            <person name="Brown C.T."/>
            <person name="Hug L.A."/>
            <person name="Thomas B.C."/>
            <person name="Sharon I."/>
            <person name="Castelle C.J."/>
            <person name="Singh A."/>
            <person name="Wilkins M.J."/>
            <person name="Williams K.H."/>
            <person name="Banfield J.F."/>
        </authorList>
    </citation>
    <scope>NUCLEOTIDE SEQUENCE [LARGE SCALE GENOMIC DNA]</scope>
</reference>
<evidence type="ECO:0000313" key="1">
    <source>
        <dbReference type="EMBL" id="KKR01617.1"/>
    </source>
</evidence>
<protein>
    <submittedName>
        <fullName evidence="1">Uncharacterized protein</fullName>
    </submittedName>
</protein>
<dbReference type="EMBL" id="LBWB01000003">
    <property type="protein sequence ID" value="KKR01617.1"/>
    <property type="molecule type" value="Genomic_DNA"/>
</dbReference>
<dbReference type="Proteomes" id="UP000033881">
    <property type="component" value="Unassembled WGS sequence"/>
</dbReference>
<sequence length="66" mass="7731">MVSEFQRIYFLARKVGEASVIIRNFQEATSTRNKVPDYASLLATRKLAGDWLRSMKARQKRLQKEK</sequence>
<evidence type="ECO:0000313" key="2">
    <source>
        <dbReference type="Proteomes" id="UP000033881"/>
    </source>
</evidence>
<comment type="caution">
    <text evidence="1">The sequence shown here is derived from an EMBL/GenBank/DDBJ whole genome shotgun (WGS) entry which is preliminary data.</text>
</comment>
<name>A0A0G0QIW6_9BACT</name>